<evidence type="ECO:0000313" key="1">
    <source>
        <dbReference type="EMBL" id="TWE21847.1"/>
    </source>
</evidence>
<protein>
    <submittedName>
        <fullName evidence="1">Uncharacterized protein</fullName>
    </submittedName>
</protein>
<dbReference type="OrthoDB" id="3865442at2"/>
<dbReference type="AlphaFoldDB" id="A0A561F1V6"/>
<dbReference type="RefSeq" id="WP_145796964.1">
    <property type="nucleotide sequence ID" value="NZ_BAAABR010000067.1"/>
</dbReference>
<sequence>MNVPIEDCKAAPELLAWLDERSAGFARWAEETGTPQRWDFSPESLDALEDLVREVFADEEEVLAAKGSPFVHGATWYIGEVIRRSGERVAWGYDPTPPTRHKPSAFFDPGTRTVIDTPFVGQPGSVDGEWLYPMGALNELYCTMDEWDDPIEWHLRHVLGNDDEDDEDEE</sequence>
<reference evidence="1 2" key="1">
    <citation type="submission" date="2019-06" db="EMBL/GenBank/DDBJ databases">
        <title>Sequencing the genomes of 1000 actinobacteria strains.</title>
        <authorList>
            <person name="Klenk H.-P."/>
        </authorList>
    </citation>
    <scope>NUCLEOTIDE SEQUENCE [LARGE SCALE GENOMIC DNA]</scope>
    <source>
        <strain evidence="1 2">DSM 41649</strain>
    </source>
</reference>
<proteinExistence type="predicted"/>
<gene>
    <name evidence="1" type="ORF">FB465_7081</name>
</gene>
<keyword evidence="2" id="KW-1185">Reference proteome</keyword>
<dbReference type="Proteomes" id="UP000318416">
    <property type="component" value="Unassembled WGS sequence"/>
</dbReference>
<accession>A0A561F1V6</accession>
<organism evidence="1 2">
    <name type="scientific">Kitasatospora atroaurantiaca</name>
    <dbReference type="NCBI Taxonomy" id="285545"/>
    <lineage>
        <taxon>Bacteria</taxon>
        <taxon>Bacillati</taxon>
        <taxon>Actinomycetota</taxon>
        <taxon>Actinomycetes</taxon>
        <taxon>Kitasatosporales</taxon>
        <taxon>Streptomycetaceae</taxon>
        <taxon>Kitasatospora</taxon>
    </lineage>
</organism>
<dbReference type="EMBL" id="VIVR01000001">
    <property type="protein sequence ID" value="TWE21847.1"/>
    <property type="molecule type" value="Genomic_DNA"/>
</dbReference>
<name>A0A561F1V6_9ACTN</name>
<comment type="caution">
    <text evidence="1">The sequence shown here is derived from an EMBL/GenBank/DDBJ whole genome shotgun (WGS) entry which is preliminary data.</text>
</comment>
<evidence type="ECO:0000313" key="2">
    <source>
        <dbReference type="Proteomes" id="UP000318416"/>
    </source>
</evidence>